<keyword evidence="3" id="KW-0804">Transcription</keyword>
<comment type="caution">
    <text evidence="6">The sequence shown here is derived from an EMBL/GenBank/DDBJ whole genome shotgun (WGS) entry which is preliminary data.</text>
</comment>
<evidence type="ECO:0000256" key="4">
    <source>
        <dbReference type="SAM" id="MobiDB-lite"/>
    </source>
</evidence>
<evidence type="ECO:0000259" key="5">
    <source>
        <dbReference type="PROSITE" id="PS50043"/>
    </source>
</evidence>
<dbReference type="InterPro" id="IPR036388">
    <property type="entry name" value="WH-like_DNA-bd_sf"/>
</dbReference>
<dbReference type="GO" id="GO:0006355">
    <property type="term" value="P:regulation of DNA-templated transcription"/>
    <property type="evidence" value="ECO:0007669"/>
    <property type="project" value="InterPro"/>
</dbReference>
<sequence length="600" mass="63458">MPIHSENPRSGQRRERQEDLSERGRQLLRVAAMLGLAFRISDVAHLLQETAATLSPVVDEALRNGVLRDQGECLVFSDPATRRRVLEQTPSAVVHALRSDIDRMLGGGAGPPVVVTPTLGEILRDYAPEKAPAVVRGLALRKGPAAAEAVVAELLGSGGSQPVDAEIGCVAAHVLLWSGRPGEARDLAGRVLKAGAARPAVLDQARAAQLLAQHVQSGPQAAKHPPSALDDRCRSAKAAETAAKIVRADLCWNDGKLSDGLRLACEAAEEASGTPSAWLLLPWLSDIDKLVAVGHSDAAGSALRRAMRTIEADMFHAHAGLFETKHAHMLLRDGQLAAAAERASTAITLCREAGASLVAARALAALAGIALRQGDLQSASGYIAEYRAAQEASAALPSPQYDWIELRLIAERDGPREALRQLRGRLRGVTDSAAVFAEEPGAAAFLVRLSLAGGDRGLAEQAGARADQLAAAHPQFPVLTTTAAHARGLLDGSRTQLARAAIDHQDTWAAACAAMDLESLPPVDGPGPPIAAEPSRAGRAPWSKLTERETAVAQLAAEGLTNQQIATRIRVSPHTVNYHLRGVFRKLNVRSRVELARQVH</sequence>
<evidence type="ECO:0000256" key="2">
    <source>
        <dbReference type="ARBA" id="ARBA00023125"/>
    </source>
</evidence>
<dbReference type="SMART" id="SM00421">
    <property type="entry name" value="HTH_LUXR"/>
    <property type="match status" value="1"/>
</dbReference>
<keyword evidence="7" id="KW-1185">Reference proteome</keyword>
<dbReference type="GO" id="GO:0003677">
    <property type="term" value="F:DNA binding"/>
    <property type="evidence" value="ECO:0007669"/>
    <property type="project" value="UniProtKB-KW"/>
</dbReference>
<dbReference type="Gene3D" id="1.10.10.10">
    <property type="entry name" value="Winged helix-like DNA-binding domain superfamily/Winged helix DNA-binding domain"/>
    <property type="match status" value="1"/>
</dbReference>
<evidence type="ECO:0000313" key="6">
    <source>
        <dbReference type="EMBL" id="KAB2346958.1"/>
    </source>
</evidence>
<feature type="region of interest" description="Disordered" evidence="4">
    <location>
        <begin position="1"/>
        <end position="21"/>
    </location>
</feature>
<evidence type="ECO:0000313" key="7">
    <source>
        <dbReference type="Proteomes" id="UP000468735"/>
    </source>
</evidence>
<feature type="domain" description="HTH luxR-type" evidence="5">
    <location>
        <begin position="538"/>
        <end position="600"/>
    </location>
</feature>
<dbReference type="PANTHER" id="PTHR44688">
    <property type="entry name" value="DNA-BINDING TRANSCRIPTIONAL ACTIVATOR DEVR_DOSR"/>
    <property type="match status" value="1"/>
</dbReference>
<evidence type="ECO:0000256" key="3">
    <source>
        <dbReference type="ARBA" id="ARBA00023163"/>
    </source>
</evidence>
<feature type="compositionally biased region" description="Basic and acidic residues" evidence="4">
    <location>
        <begin position="12"/>
        <end position="21"/>
    </location>
</feature>
<gene>
    <name evidence="6" type="ORF">F8566_22480</name>
</gene>
<organism evidence="6 7">
    <name type="scientific">Actinomadura rudentiformis</name>
    <dbReference type="NCBI Taxonomy" id="359158"/>
    <lineage>
        <taxon>Bacteria</taxon>
        <taxon>Bacillati</taxon>
        <taxon>Actinomycetota</taxon>
        <taxon>Actinomycetes</taxon>
        <taxon>Streptosporangiales</taxon>
        <taxon>Thermomonosporaceae</taxon>
        <taxon>Actinomadura</taxon>
    </lineage>
</organism>
<accession>A0A6H9YSH2</accession>
<dbReference type="Proteomes" id="UP000468735">
    <property type="component" value="Unassembled WGS sequence"/>
</dbReference>
<keyword evidence="1" id="KW-0805">Transcription regulation</keyword>
<keyword evidence="2" id="KW-0238">DNA-binding</keyword>
<dbReference type="Pfam" id="PF00196">
    <property type="entry name" value="GerE"/>
    <property type="match status" value="1"/>
</dbReference>
<protein>
    <submittedName>
        <fullName evidence="6">Helix-turn-helix transcriptional regulator</fullName>
    </submittedName>
</protein>
<dbReference type="OrthoDB" id="9815744at2"/>
<dbReference type="InterPro" id="IPR016032">
    <property type="entry name" value="Sig_transdc_resp-reg_C-effctor"/>
</dbReference>
<dbReference type="SUPFAM" id="SSF46894">
    <property type="entry name" value="C-terminal effector domain of the bipartite response regulators"/>
    <property type="match status" value="1"/>
</dbReference>
<reference evidence="6 7" key="1">
    <citation type="submission" date="2019-09" db="EMBL/GenBank/DDBJ databases">
        <title>Actinomadura physcomitrii sp. nov., a novel actinomycete isolated from moss [Physcomitrium sphaericum (Ludw) Fuernr].</title>
        <authorList>
            <person name="Zhuang X."/>
            <person name="Liu C."/>
        </authorList>
    </citation>
    <scope>NUCLEOTIDE SEQUENCE [LARGE SCALE GENOMIC DNA]</scope>
    <source>
        <strain evidence="6 7">HMC1</strain>
    </source>
</reference>
<dbReference type="PANTHER" id="PTHR44688:SF16">
    <property type="entry name" value="DNA-BINDING TRANSCRIPTIONAL ACTIVATOR DEVR_DOSR"/>
    <property type="match status" value="1"/>
</dbReference>
<dbReference type="PRINTS" id="PR00038">
    <property type="entry name" value="HTHLUXR"/>
</dbReference>
<dbReference type="EMBL" id="WBMT01000010">
    <property type="protein sequence ID" value="KAB2346958.1"/>
    <property type="molecule type" value="Genomic_DNA"/>
</dbReference>
<dbReference type="InterPro" id="IPR000792">
    <property type="entry name" value="Tscrpt_reg_LuxR_C"/>
</dbReference>
<evidence type="ECO:0000256" key="1">
    <source>
        <dbReference type="ARBA" id="ARBA00023015"/>
    </source>
</evidence>
<dbReference type="CDD" id="cd06170">
    <property type="entry name" value="LuxR_C_like"/>
    <property type="match status" value="1"/>
</dbReference>
<name>A0A6H9YSH2_9ACTN</name>
<dbReference type="RefSeq" id="WP_151562918.1">
    <property type="nucleotide sequence ID" value="NZ_WBMT01000010.1"/>
</dbReference>
<proteinExistence type="predicted"/>
<dbReference type="AlphaFoldDB" id="A0A6H9YSH2"/>
<dbReference type="PROSITE" id="PS50043">
    <property type="entry name" value="HTH_LUXR_2"/>
    <property type="match status" value="1"/>
</dbReference>